<dbReference type="GO" id="GO:0000271">
    <property type="term" value="P:polysaccharide biosynthetic process"/>
    <property type="evidence" value="ECO:0007669"/>
    <property type="project" value="TreeGrafter"/>
</dbReference>
<sequence length="148" mass="17158">VIKGVNIKDITSHADDRGFFREIWRFQENAEIRDLRKGEGQISHSLVNKGVIKAWHGHTEQGQLNYVVSGAIRMALIDTRKDSRSFQEFVELKIFSEKPQVYYFPPGVLHGYECIDGPMHIIYMTSGIYDLEDEVRVAPEELESIFKW</sequence>
<accession>A0A381WXR6</accession>
<dbReference type="PANTHER" id="PTHR21047:SF2">
    <property type="entry name" value="THYMIDINE DIPHOSPHO-4-KETO-RHAMNOSE 3,5-EPIMERASE"/>
    <property type="match status" value="1"/>
</dbReference>
<gene>
    <name evidence="1" type="ORF">METZ01_LOCUS109996</name>
</gene>
<organism evidence="1">
    <name type="scientific">marine metagenome</name>
    <dbReference type="NCBI Taxonomy" id="408172"/>
    <lineage>
        <taxon>unclassified sequences</taxon>
        <taxon>metagenomes</taxon>
        <taxon>ecological metagenomes</taxon>
    </lineage>
</organism>
<proteinExistence type="predicted"/>
<feature type="non-terminal residue" evidence="1">
    <location>
        <position position="1"/>
    </location>
</feature>
<name>A0A381WXR6_9ZZZZ</name>
<dbReference type="InterPro" id="IPR014710">
    <property type="entry name" value="RmlC-like_jellyroll"/>
</dbReference>
<evidence type="ECO:0000313" key="1">
    <source>
        <dbReference type="EMBL" id="SVA57142.1"/>
    </source>
</evidence>
<dbReference type="InterPro" id="IPR011051">
    <property type="entry name" value="RmlC_Cupin_sf"/>
</dbReference>
<dbReference type="EMBL" id="UINC01013189">
    <property type="protein sequence ID" value="SVA57142.1"/>
    <property type="molecule type" value="Genomic_DNA"/>
</dbReference>
<dbReference type="SUPFAM" id="SSF51182">
    <property type="entry name" value="RmlC-like cupins"/>
    <property type="match status" value="1"/>
</dbReference>
<dbReference type="PANTHER" id="PTHR21047">
    <property type="entry name" value="DTDP-6-DEOXY-D-GLUCOSE-3,5 EPIMERASE"/>
    <property type="match status" value="1"/>
</dbReference>
<dbReference type="GO" id="GO:0008830">
    <property type="term" value="F:dTDP-4-dehydrorhamnose 3,5-epimerase activity"/>
    <property type="evidence" value="ECO:0007669"/>
    <property type="project" value="InterPro"/>
</dbReference>
<dbReference type="Pfam" id="PF00908">
    <property type="entry name" value="dTDP_sugar_isom"/>
    <property type="match status" value="1"/>
</dbReference>
<dbReference type="AlphaFoldDB" id="A0A381WXR6"/>
<reference evidence="1" key="1">
    <citation type="submission" date="2018-05" db="EMBL/GenBank/DDBJ databases">
        <authorList>
            <person name="Lanie J.A."/>
            <person name="Ng W.-L."/>
            <person name="Kazmierczak K.M."/>
            <person name="Andrzejewski T.M."/>
            <person name="Davidsen T.M."/>
            <person name="Wayne K.J."/>
            <person name="Tettelin H."/>
            <person name="Glass J.I."/>
            <person name="Rusch D."/>
            <person name="Podicherti R."/>
            <person name="Tsui H.-C.T."/>
            <person name="Winkler M.E."/>
        </authorList>
    </citation>
    <scope>NUCLEOTIDE SEQUENCE</scope>
</reference>
<dbReference type="Gene3D" id="2.60.120.10">
    <property type="entry name" value="Jelly Rolls"/>
    <property type="match status" value="1"/>
</dbReference>
<protein>
    <recommendedName>
        <fullName evidence="2">Sugar 3,4-ketoisomerase QdtA cupin domain-containing protein</fullName>
    </recommendedName>
</protein>
<dbReference type="GO" id="GO:0005829">
    <property type="term" value="C:cytosol"/>
    <property type="evidence" value="ECO:0007669"/>
    <property type="project" value="TreeGrafter"/>
</dbReference>
<dbReference type="InterPro" id="IPR000888">
    <property type="entry name" value="RmlC-like"/>
</dbReference>
<evidence type="ECO:0008006" key="2">
    <source>
        <dbReference type="Google" id="ProtNLM"/>
    </source>
</evidence>